<dbReference type="Gene3D" id="1.20.272.10">
    <property type="match status" value="1"/>
</dbReference>
<evidence type="ECO:0000256" key="7">
    <source>
        <dbReference type="ARBA" id="ARBA00049244"/>
    </source>
</evidence>
<dbReference type="OrthoDB" id="8478864at2"/>
<protein>
    <recommendedName>
        <fullName evidence="1">DNA-directed DNA polymerase</fullName>
        <ecNumber evidence="1">2.7.7.7</ecNumber>
    </recommendedName>
</protein>
<dbReference type="PANTHER" id="PTHR34388">
    <property type="entry name" value="DNA POLYMERASE III SUBUNIT DELTA"/>
    <property type="match status" value="1"/>
</dbReference>
<accession>Q83MW5</accession>
<dbReference type="eggNOG" id="COG1466">
    <property type="taxonomic scope" value="Bacteria"/>
</dbReference>
<dbReference type="GeneID" id="67388167"/>
<dbReference type="InterPro" id="IPR008921">
    <property type="entry name" value="DNA_pol3_clamp-load_cplx_C"/>
</dbReference>
<dbReference type="NCBIfam" id="TIGR01128">
    <property type="entry name" value="holA"/>
    <property type="match status" value="1"/>
</dbReference>
<dbReference type="InterPro" id="IPR027417">
    <property type="entry name" value="P-loop_NTPase"/>
</dbReference>
<dbReference type="GO" id="GO:0009360">
    <property type="term" value="C:DNA polymerase III complex"/>
    <property type="evidence" value="ECO:0007669"/>
    <property type="project" value="TreeGrafter"/>
</dbReference>
<comment type="similarity">
    <text evidence="6">Belongs to the DNA polymerase HolA subunit family.</text>
</comment>
<dbReference type="InterPro" id="IPR005790">
    <property type="entry name" value="DNA_polIII_delta"/>
</dbReference>
<dbReference type="HOGENOM" id="CLU_052338_0_0_11"/>
<reference evidence="9 10" key="1">
    <citation type="journal article" date="2003" name="Genome Res.">
        <title>Tropheryma whipplei twist: a human pathogenic Actinobacteria with a reduced genome.</title>
        <authorList>
            <person name="Raoult D."/>
            <person name="Ogata H."/>
            <person name="Audic S."/>
            <person name="Robert C."/>
            <person name="Suhre K."/>
            <person name="Drancourt M."/>
            <person name="Claverie J.-M."/>
        </authorList>
    </citation>
    <scope>NUCLEOTIDE SEQUENCE [LARGE SCALE GENOMIC DNA]</scope>
    <source>
        <strain evidence="9 10">Twist</strain>
    </source>
</reference>
<name>Q83MW5_TROWT</name>
<evidence type="ECO:0000259" key="8">
    <source>
        <dbReference type="Pfam" id="PF21694"/>
    </source>
</evidence>
<evidence type="ECO:0000256" key="4">
    <source>
        <dbReference type="ARBA" id="ARBA00022705"/>
    </source>
</evidence>
<dbReference type="RefSeq" id="WP_011096340.1">
    <property type="nucleotide sequence ID" value="NC_004572.3"/>
</dbReference>
<keyword evidence="3" id="KW-0548">Nucleotidyltransferase</keyword>
<dbReference type="InterPro" id="IPR048466">
    <property type="entry name" value="DNA_pol3_delta-like_C"/>
</dbReference>
<dbReference type="SUPFAM" id="SSF48019">
    <property type="entry name" value="post-AAA+ oligomerization domain-like"/>
    <property type="match status" value="1"/>
</dbReference>
<keyword evidence="5" id="KW-0239">DNA-directed DNA polymerase</keyword>
<organism evidence="9 10">
    <name type="scientific">Tropheryma whipplei (strain Twist)</name>
    <name type="common">Whipple's bacillus</name>
    <dbReference type="NCBI Taxonomy" id="203267"/>
    <lineage>
        <taxon>Bacteria</taxon>
        <taxon>Bacillati</taxon>
        <taxon>Actinomycetota</taxon>
        <taxon>Actinomycetes</taxon>
        <taxon>Micrococcales</taxon>
        <taxon>Tropherymataceae</taxon>
        <taxon>Tropheryma</taxon>
    </lineage>
</organism>
<evidence type="ECO:0000313" key="9">
    <source>
        <dbReference type="EMBL" id="AAO44478.1"/>
    </source>
</evidence>
<dbReference type="STRING" id="203267.TWT_381"/>
<keyword evidence="4" id="KW-0235">DNA replication</keyword>
<dbReference type="Gene3D" id="3.40.50.300">
    <property type="entry name" value="P-loop containing nucleotide triphosphate hydrolases"/>
    <property type="match status" value="1"/>
</dbReference>
<dbReference type="AlphaFoldDB" id="Q83MW5"/>
<evidence type="ECO:0000256" key="2">
    <source>
        <dbReference type="ARBA" id="ARBA00022679"/>
    </source>
</evidence>
<evidence type="ECO:0000256" key="6">
    <source>
        <dbReference type="ARBA" id="ARBA00034754"/>
    </source>
</evidence>
<dbReference type="GO" id="GO:0003677">
    <property type="term" value="F:DNA binding"/>
    <property type="evidence" value="ECO:0007669"/>
    <property type="project" value="InterPro"/>
</dbReference>
<evidence type="ECO:0000256" key="3">
    <source>
        <dbReference type="ARBA" id="ARBA00022695"/>
    </source>
</evidence>
<dbReference type="KEGG" id="twh:TWT_381"/>
<evidence type="ECO:0000256" key="5">
    <source>
        <dbReference type="ARBA" id="ARBA00022932"/>
    </source>
</evidence>
<dbReference type="Proteomes" id="UP000002200">
    <property type="component" value="Chromosome"/>
</dbReference>
<proteinExistence type="inferred from homology"/>
<dbReference type="EMBL" id="AE014184">
    <property type="protein sequence ID" value="AAO44478.1"/>
    <property type="molecule type" value="Genomic_DNA"/>
</dbReference>
<gene>
    <name evidence="9" type="primary">holA</name>
    <name evidence="9" type="ordered locus">TWT_381</name>
</gene>
<dbReference type="GO" id="GO:0006261">
    <property type="term" value="P:DNA-templated DNA replication"/>
    <property type="evidence" value="ECO:0007669"/>
    <property type="project" value="TreeGrafter"/>
</dbReference>
<dbReference type="EC" id="2.7.7.7" evidence="1"/>
<keyword evidence="10" id="KW-1185">Reference proteome</keyword>
<evidence type="ECO:0000256" key="1">
    <source>
        <dbReference type="ARBA" id="ARBA00012417"/>
    </source>
</evidence>
<sequence>MSIDPLVLLSGKCEYSANEAIASIRKKITDSLSAPEVHVIYADNYSAGELHRLASPSLLFSPRLVIVKQVEECNDIFLDEAMSYIQDPFKDTCVVFRHKSGIRGKRLLGELRNIGVEIACPDLTPSRFVSDFFKKEKRNITQAAINLLVESFDDIPELAQFCKQIISDTKGTISAKGTISECEIAFLCWSRPGASVFRVVDAAMNGDEAATVLLLSRLLTEGGSAIPLVAAASARLRLLVKVKYGKKVTAAPWQIALAKKQLAPWTNSSFMSCILALHAADRALKSTAGNPNYLVEHAMRLIARSARLD</sequence>
<feature type="domain" description="DNA polymerase III delta subunit-like C-terminal" evidence="8">
    <location>
        <begin position="195"/>
        <end position="298"/>
    </location>
</feature>
<dbReference type="PANTHER" id="PTHR34388:SF1">
    <property type="entry name" value="DNA POLYMERASE III SUBUNIT DELTA"/>
    <property type="match status" value="1"/>
</dbReference>
<keyword evidence="2" id="KW-0808">Transferase</keyword>
<dbReference type="Pfam" id="PF21694">
    <property type="entry name" value="DNA_pol3_delta_C"/>
    <property type="match status" value="1"/>
</dbReference>
<evidence type="ECO:0000313" key="10">
    <source>
        <dbReference type="Proteomes" id="UP000002200"/>
    </source>
</evidence>
<dbReference type="GO" id="GO:0003887">
    <property type="term" value="F:DNA-directed DNA polymerase activity"/>
    <property type="evidence" value="ECO:0007669"/>
    <property type="project" value="UniProtKB-KW"/>
</dbReference>
<comment type="catalytic activity">
    <reaction evidence="7">
        <text>DNA(n) + a 2'-deoxyribonucleoside 5'-triphosphate = DNA(n+1) + diphosphate</text>
        <dbReference type="Rhea" id="RHEA:22508"/>
        <dbReference type="Rhea" id="RHEA-COMP:17339"/>
        <dbReference type="Rhea" id="RHEA-COMP:17340"/>
        <dbReference type="ChEBI" id="CHEBI:33019"/>
        <dbReference type="ChEBI" id="CHEBI:61560"/>
        <dbReference type="ChEBI" id="CHEBI:173112"/>
        <dbReference type="EC" id="2.7.7.7"/>
    </reaction>
</comment>